<gene>
    <name evidence="5" type="ORF">GCM10011505_41390</name>
</gene>
<dbReference type="EMBL" id="BMDZ01000065">
    <property type="protein sequence ID" value="GGB56188.1"/>
    <property type="molecule type" value="Genomic_DNA"/>
</dbReference>
<accession>A0ABQ1J188</accession>
<evidence type="ECO:0000256" key="3">
    <source>
        <dbReference type="ARBA" id="ARBA00023235"/>
    </source>
</evidence>
<sequence>MQAGAREELPMPIAVERRGRIASITFNRPETGNLMNATLFAALRDALREAAGDDAVRVVRLGSTGEAFTRGGDLHEFMHNPLKDGWERSALYDCTLELARFPKPIVAAVQGPAIGGGSTLILNCDIVVASDRAGFVFPFSSLGLCPEIGSSYLLPLAVGERRARDWMLTSRRISAEEARDAGLITELVPHEQLEARADAIAEQLAGYSGAAMSATKKLLQEVHLAALEAAIQAELRALSVLMEGPAVKEAVGAFFDKRKPDFSTVA</sequence>
<evidence type="ECO:0000313" key="5">
    <source>
        <dbReference type="EMBL" id="GGB56188.1"/>
    </source>
</evidence>
<keyword evidence="2" id="KW-0576">Peroxisome</keyword>
<dbReference type="InterPro" id="IPR001753">
    <property type="entry name" value="Enoyl-CoA_hydra/iso"/>
</dbReference>
<dbReference type="Pfam" id="PF00378">
    <property type="entry name" value="ECH_1"/>
    <property type="match status" value="1"/>
</dbReference>
<keyword evidence="3" id="KW-0413">Isomerase</keyword>
<dbReference type="InterPro" id="IPR051053">
    <property type="entry name" value="ECH/Chromodomain_protein"/>
</dbReference>
<proteinExistence type="inferred from homology"/>
<comment type="caution">
    <text evidence="5">The sequence shown here is derived from an EMBL/GenBank/DDBJ whole genome shotgun (WGS) entry which is preliminary data.</text>
</comment>
<dbReference type="PROSITE" id="PS00166">
    <property type="entry name" value="ENOYL_COA_HYDRATASE"/>
    <property type="match status" value="1"/>
</dbReference>
<reference evidence="6" key="1">
    <citation type="journal article" date="2019" name="Int. J. Syst. Evol. Microbiol.">
        <title>The Global Catalogue of Microorganisms (GCM) 10K type strain sequencing project: providing services to taxonomists for standard genome sequencing and annotation.</title>
        <authorList>
            <consortium name="The Broad Institute Genomics Platform"/>
            <consortium name="The Broad Institute Genome Sequencing Center for Infectious Disease"/>
            <person name="Wu L."/>
            <person name="Ma J."/>
        </authorList>
    </citation>
    <scope>NUCLEOTIDE SEQUENCE [LARGE SCALE GENOMIC DNA]</scope>
    <source>
        <strain evidence="6">CGMCC 1.10188</strain>
    </source>
</reference>
<dbReference type="SUPFAM" id="SSF52096">
    <property type="entry name" value="ClpP/crotonase"/>
    <property type="match status" value="1"/>
</dbReference>
<dbReference type="InterPro" id="IPR029045">
    <property type="entry name" value="ClpP/crotonase-like_dom_sf"/>
</dbReference>
<keyword evidence="6" id="KW-1185">Reference proteome</keyword>
<dbReference type="CDD" id="cd06558">
    <property type="entry name" value="crotonase-like"/>
    <property type="match status" value="1"/>
</dbReference>
<evidence type="ECO:0000256" key="1">
    <source>
        <dbReference type="ARBA" id="ARBA00004275"/>
    </source>
</evidence>
<protein>
    <submittedName>
        <fullName evidence="5">Enoyl-CoA hydratase</fullName>
    </submittedName>
</protein>
<evidence type="ECO:0000256" key="4">
    <source>
        <dbReference type="RuleBase" id="RU003707"/>
    </source>
</evidence>
<comment type="similarity">
    <text evidence="4">Belongs to the enoyl-CoA hydratase/isomerase family.</text>
</comment>
<dbReference type="Proteomes" id="UP000603352">
    <property type="component" value="Unassembled WGS sequence"/>
</dbReference>
<organism evidence="5 6">
    <name type="scientific">Tistrella bauzanensis</name>
    <dbReference type="NCBI Taxonomy" id="657419"/>
    <lineage>
        <taxon>Bacteria</taxon>
        <taxon>Pseudomonadati</taxon>
        <taxon>Pseudomonadota</taxon>
        <taxon>Alphaproteobacteria</taxon>
        <taxon>Geminicoccales</taxon>
        <taxon>Geminicoccaceae</taxon>
        <taxon>Tistrella</taxon>
    </lineage>
</organism>
<evidence type="ECO:0000256" key="2">
    <source>
        <dbReference type="ARBA" id="ARBA00023140"/>
    </source>
</evidence>
<dbReference type="Gene3D" id="3.90.226.10">
    <property type="entry name" value="2-enoyl-CoA Hydratase, Chain A, domain 1"/>
    <property type="match status" value="1"/>
</dbReference>
<dbReference type="PANTHER" id="PTHR43684">
    <property type="match status" value="1"/>
</dbReference>
<comment type="subcellular location">
    <subcellularLocation>
        <location evidence="1">Peroxisome</location>
    </subcellularLocation>
</comment>
<evidence type="ECO:0000313" key="6">
    <source>
        <dbReference type="Proteomes" id="UP000603352"/>
    </source>
</evidence>
<dbReference type="PANTHER" id="PTHR43684:SF1">
    <property type="entry name" value="ENOYL-COA DELTA ISOMERASE 2"/>
    <property type="match status" value="1"/>
</dbReference>
<name>A0ABQ1J188_9PROT</name>
<dbReference type="InterPro" id="IPR018376">
    <property type="entry name" value="Enoyl-CoA_hyd/isom_CS"/>
</dbReference>